<dbReference type="EC" id="3.2.1.14" evidence="3"/>
<evidence type="ECO:0000256" key="5">
    <source>
        <dbReference type="ARBA" id="ARBA00022669"/>
    </source>
</evidence>
<dbReference type="Proteomes" id="UP001244011">
    <property type="component" value="Unassembled WGS sequence"/>
</dbReference>
<dbReference type="RefSeq" id="XP_060287657.1">
    <property type="nucleotide sequence ID" value="XM_060422184.1"/>
</dbReference>
<dbReference type="PROSITE" id="PS01095">
    <property type="entry name" value="GH18_1"/>
    <property type="match status" value="1"/>
</dbReference>
<comment type="catalytic activity">
    <reaction evidence="1">
        <text>Random endo-hydrolysis of N-acetyl-beta-D-glucosaminide (1-&gt;4)-beta-linkages in chitin and chitodextrins.</text>
        <dbReference type="EC" id="3.2.1.14"/>
    </reaction>
</comment>
<reference evidence="17" key="1">
    <citation type="submission" date="2023-06" db="EMBL/GenBank/DDBJ databases">
        <title>Genome-scale phylogeny and comparative genomics of the fungal order Sordariales.</title>
        <authorList>
            <consortium name="Lawrence Berkeley National Laboratory"/>
            <person name="Hensen N."/>
            <person name="Bonometti L."/>
            <person name="Westerberg I."/>
            <person name="Brannstrom I.O."/>
            <person name="Guillou S."/>
            <person name="Cros-Aarteil S."/>
            <person name="Calhoun S."/>
            <person name="Haridas S."/>
            <person name="Kuo A."/>
            <person name="Mondo S."/>
            <person name="Pangilinan J."/>
            <person name="Riley R."/>
            <person name="Labutti K."/>
            <person name="Andreopoulos B."/>
            <person name="Lipzen A."/>
            <person name="Chen C."/>
            <person name="Yanf M."/>
            <person name="Daum C."/>
            <person name="Ng V."/>
            <person name="Clum A."/>
            <person name="Steindorff A."/>
            <person name="Ohm R."/>
            <person name="Martin F."/>
            <person name="Silar P."/>
            <person name="Natvig D."/>
            <person name="Lalanne C."/>
            <person name="Gautier V."/>
            <person name="Ament-Velasquez S.L."/>
            <person name="Kruys A."/>
            <person name="Hutchinson M.I."/>
            <person name="Powell A.J."/>
            <person name="Barry K."/>
            <person name="Miller A.N."/>
            <person name="Grigoriev I.V."/>
            <person name="Debuchy R."/>
            <person name="Gladieux P."/>
            <person name="Thoren M.H."/>
            <person name="Johannesson H."/>
        </authorList>
    </citation>
    <scope>NUCLEOTIDE SEQUENCE</scope>
    <source>
        <strain evidence="17">8032-3</strain>
    </source>
</reference>
<evidence type="ECO:0000259" key="16">
    <source>
        <dbReference type="PROSITE" id="PS51910"/>
    </source>
</evidence>
<keyword evidence="18" id="KW-1185">Reference proteome</keyword>
<dbReference type="PROSITE" id="PS00562">
    <property type="entry name" value="CBM1_1"/>
    <property type="match status" value="1"/>
</dbReference>
<comment type="subcellular location">
    <subcellularLocation>
        <location evidence="2">Secreted</location>
    </subcellularLocation>
</comment>
<keyword evidence="9" id="KW-0119">Carbohydrate metabolism</keyword>
<dbReference type="GO" id="GO:0008843">
    <property type="term" value="F:endochitinase activity"/>
    <property type="evidence" value="ECO:0007669"/>
    <property type="project" value="UniProtKB-EC"/>
</dbReference>
<comment type="similarity">
    <text evidence="13">Belongs to the glycosyl hydrolase 18 family.</text>
</comment>
<dbReference type="GO" id="GO:0005576">
    <property type="term" value="C:extracellular region"/>
    <property type="evidence" value="ECO:0007669"/>
    <property type="project" value="UniProtKB-SubCell"/>
</dbReference>
<evidence type="ECO:0000256" key="12">
    <source>
        <dbReference type="RuleBase" id="RU000489"/>
    </source>
</evidence>
<evidence type="ECO:0000256" key="6">
    <source>
        <dbReference type="ARBA" id="ARBA00022729"/>
    </source>
</evidence>
<name>A0AAJ0C795_9PEZI</name>
<dbReference type="InterPro" id="IPR001223">
    <property type="entry name" value="Glyco_hydro18_cat"/>
</dbReference>
<evidence type="ECO:0000313" key="18">
    <source>
        <dbReference type="Proteomes" id="UP001244011"/>
    </source>
</evidence>
<feature type="domain" description="CBM1" evidence="15">
    <location>
        <begin position="370"/>
        <end position="406"/>
    </location>
</feature>
<dbReference type="SMART" id="SM00236">
    <property type="entry name" value="fCBD"/>
    <property type="match status" value="1"/>
</dbReference>
<dbReference type="GeneID" id="85305371"/>
<accession>A0AAJ0C795</accession>
<dbReference type="EMBL" id="MU838998">
    <property type="protein sequence ID" value="KAK1771444.1"/>
    <property type="molecule type" value="Genomic_DNA"/>
</dbReference>
<dbReference type="GO" id="GO:0000272">
    <property type="term" value="P:polysaccharide catabolic process"/>
    <property type="evidence" value="ECO:0007669"/>
    <property type="project" value="UniProtKB-KW"/>
</dbReference>
<dbReference type="PANTHER" id="PTHR45708:SF49">
    <property type="entry name" value="ENDOCHITINASE"/>
    <property type="match status" value="1"/>
</dbReference>
<comment type="caution">
    <text evidence="17">The sequence shown here is derived from an EMBL/GenBank/DDBJ whole genome shotgun (WGS) entry which is preliminary data.</text>
</comment>
<dbReference type="PANTHER" id="PTHR45708">
    <property type="entry name" value="ENDOCHITINASE"/>
    <property type="match status" value="1"/>
</dbReference>
<dbReference type="AlphaFoldDB" id="A0AAJ0C795"/>
<sequence>MLFKQFVPLVGFAFTVPRVWAGYNAGATSNIAVYWGQNSYGQSGSQDRLSAYCANTDIDIIPLAFLNLISDPTTVNFASASDNCTAFPGTSLLRCPEIEEDIKTCQSQYGKTILLSIGGATYTQGGFPSASDAETWADTVWAMFGPEQGNSSAPRPFGSAVVDGFDFDFESTTSNMAPFGKRLRASMDAASTGAASGGKRFYLSAAPQCVYPDAADADMLDGAVAFDFVMVQFYNNWCGAANFVPGAAAQNAFNFDVWDNWAKNTSLNRDVKLLLGLPGAAGAGGGYVSGPQLAAVVEFSMQFSSFAGVMVWDMSQVYKNPGFLDAVVAALDGEGGGPVPTSTSTTTTTTASTTFTTRTTTSSEATPTASLVPQWGQCGGQGYEGSTECQPPYTCVTQSPWWAQCQ</sequence>
<dbReference type="Pfam" id="PF00734">
    <property type="entry name" value="CBM_1"/>
    <property type="match status" value="1"/>
</dbReference>
<dbReference type="InterPro" id="IPR017853">
    <property type="entry name" value="GH"/>
</dbReference>
<dbReference type="Pfam" id="PF00704">
    <property type="entry name" value="Glyco_hydro_18"/>
    <property type="match status" value="1"/>
</dbReference>
<keyword evidence="7 12" id="KW-0378">Hydrolase</keyword>
<evidence type="ECO:0000259" key="15">
    <source>
        <dbReference type="PROSITE" id="PS51164"/>
    </source>
</evidence>
<evidence type="ECO:0000256" key="1">
    <source>
        <dbReference type="ARBA" id="ARBA00000822"/>
    </source>
</evidence>
<keyword evidence="11" id="KW-0624">Polysaccharide degradation</keyword>
<feature type="domain" description="GH18" evidence="16">
    <location>
        <begin position="29"/>
        <end position="334"/>
    </location>
</feature>
<evidence type="ECO:0000256" key="4">
    <source>
        <dbReference type="ARBA" id="ARBA00022525"/>
    </source>
</evidence>
<dbReference type="SUPFAM" id="SSF57180">
    <property type="entry name" value="Cellulose-binding domain"/>
    <property type="match status" value="1"/>
</dbReference>
<dbReference type="GO" id="GO:0008061">
    <property type="term" value="F:chitin binding"/>
    <property type="evidence" value="ECO:0007669"/>
    <property type="project" value="UniProtKB-KW"/>
</dbReference>
<keyword evidence="10 12" id="KW-0326">Glycosidase</keyword>
<dbReference type="PROSITE" id="PS51910">
    <property type="entry name" value="GH18_2"/>
    <property type="match status" value="1"/>
</dbReference>
<keyword evidence="8" id="KW-0146">Chitin degradation</keyword>
<feature type="signal peptide" evidence="14">
    <location>
        <begin position="1"/>
        <end position="21"/>
    </location>
</feature>
<dbReference type="GO" id="GO:0006032">
    <property type="term" value="P:chitin catabolic process"/>
    <property type="evidence" value="ECO:0007669"/>
    <property type="project" value="UniProtKB-KW"/>
</dbReference>
<dbReference type="Gene3D" id="3.20.20.80">
    <property type="entry name" value="Glycosidases"/>
    <property type="match status" value="1"/>
</dbReference>
<dbReference type="InterPro" id="IPR035971">
    <property type="entry name" value="CBD_sf"/>
</dbReference>
<evidence type="ECO:0000256" key="2">
    <source>
        <dbReference type="ARBA" id="ARBA00004613"/>
    </source>
</evidence>
<dbReference type="InterPro" id="IPR001579">
    <property type="entry name" value="Glyco_hydro_18_chit_AS"/>
</dbReference>
<dbReference type="InterPro" id="IPR050542">
    <property type="entry name" value="Glycosyl_Hydrlase18_Chitinase"/>
</dbReference>
<keyword evidence="5" id="KW-0147">Chitin-binding</keyword>
<evidence type="ECO:0000256" key="10">
    <source>
        <dbReference type="ARBA" id="ARBA00023295"/>
    </source>
</evidence>
<evidence type="ECO:0000313" key="17">
    <source>
        <dbReference type="EMBL" id="KAK1771444.1"/>
    </source>
</evidence>
<evidence type="ECO:0000256" key="3">
    <source>
        <dbReference type="ARBA" id="ARBA00012729"/>
    </source>
</evidence>
<evidence type="ECO:0000256" key="7">
    <source>
        <dbReference type="ARBA" id="ARBA00022801"/>
    </source>
</evidence>
<gene>
    <name evidence="17" type="ORF">QBC33DRAFT_154640</name>
</gene>
<proteinExistence type="inferred from homology"/>
<evidence type="ECO:0000256" key="8">
    <source>
        <dbReference type="ARBA" id="ARBA00023024"/>
    </source>
</evidence>
<feature type="chain" id="PRO_5042466743" description="chitinase" evidence="14">
    <location>
        <begin position="22"/>
        <end position="406"/>
    </location>
</feature>
<dbReference type="GO" id="GO:0030248">
    <property type="term" value="F:cellulose binding"/>
    <property type="evidence" value="ECO:0007669"/>
    <property type="project" value="InterPro"/>
</dbReference>
<organism evidence="17 18">
    <name type="scientific">Phialemonium atrogriseum</name>
    <dbReference type="NCBI Taxonomy" id="1093897"/>
    <lineage>
        <taxon>Eukaryota</taxon>
        <taxon>Fungi</taxon>
        <taxon>Dikarya</taxon>
        <taxon>Ascomycota</taxon>
        <taxon>Pezizomycotina</taxon>
        <taxon>Sordariomycetes</taxon>
        <taxon>Sordariomycetidae</taxon>
        <taxon>Cephalothecales</taxon>
        <taxon>Cephalothecaceae</taxon>
        <taxon>Phialemonium</taxon>
    </lineage>
</organism>
<dbReference type="SUPFAM" id="SSF51445">
    <property type="entry name" value="(Trans)glycosidases"/>
    <property type="match status" value="1"/>
</dbReference>
<keyword evidence="4" id="KW-0964">Secreted</keyword>
<dbReference type="PROSITE" id="PS51164">
    <property type="entry name" value="CBM1_2"/>
    <property type="match status" value="1"/>
</dbReference>
<evidence type="ECO:0000256" key="9">
    <source>
        <dbReference type="ARBA" id="ARBA00023277"/>
    </source>
</evidence>
<protein>
    <recommendedName>
        <fullName evidence="3">chitinase</fullName>
        <ecNumber evidence="3">3.2.1.14</ecNumber>
    </recommendedName>
</protein>
<keyword evidence="6 14" id="KW-0732">Signal</keyword>
<dbReference type="InterPro" id="IPR000254">
    <property type="entry name" value="CBD"/>
</dbReference>
<evidence type="ECO:0000256" key="13">
    <source>
        <dbReference type="RuleBase" id="RU004453"/>
    </source>
</evidence>
<evidence type="ECO:0000256" key="11">
    <source>
        <dbReference type="ARBA" id="ARBA00023326"/>
    </source>
</evidence>
<evidence type="ECO:0000256" key="14">
    <source>
        <dbReference type="SAM" id="SignalP"/>
    </source>
</evidence>